<sequence>MFETTGKPFFEALRAAAERRLGRGHPCLAAIERAAGEGGADATVEAQATLAALDPDMRASLMADAHKALRESAVAILGAWQGGRVRH</sequence>
<reference evidence="1 2" key="1">
    <citation type="submission" date="2020-08" db="EMBL/GenBank/DDBJ databases">
        <title>Genomic Encyclopedia of Type Strains, Phase IV (KMG-IV): sequencing the most valuable type-strain genomes for metagenomic binning, comparative biology and taxonomic classification.</title>
        <authorList>
            <person name="Goeker M."/>
        </authorList>
    </citation>
    <scope>NUCLEOTIDE SEQUENCE [LARGE SCALE GENOMIC DNA]</scope>
    <source>
        <strain evidence="1 2">DSM 7051</strain>
    </source>
</reference>
<dbReference type="RefSeq" id="WP_184698836.1">
    <property type="nucleotide sequence ID" value="NZ_BAABEG010000001.1"/>
</dbReference>
<gene>
    <name evidence="1" type="ORF">GGR00_001480</name>
</gene>
<accession>A0A7X0KK60</accession>
<evidence type="ECO:0000313" key="2">
    <source>
        <dbReference type="Proteomes" id="UP000536262"/>
    </source>
</evidence>
<dbReference type="AlphaFoldDB" id="A0A7X0KK60"/>
<keyword evidence="2" id="KW-1185">Reference proteome</keyword>
<dbReference type="EMBL" id="JACHOU010000002">
    <property type="protein sequence ID" value="MBB6353712.1"/>
    <property type="molecule type" value="Genomic_DNA"/>
</dbReference>
<dbReference type="Proteomes" id="UP000536262">
    <property type="component" value="Unassembled WGS sequence"/>
</dbReference>
<organism evidence="1 2">
    <name type="scientific">Aminobacter aganoensis</name>
    <dbReference type="NCBI Taxonomy" id="83264"/>
    <lineage>
        <taxon>Bacteria</taxon>
        <taxon>Pseudomonadati</taxon>
        <taxon>Pseudomonadota</taxon>
        <taxon>Alphaproteobacteria</taxon>
        <taxon>Hyphomicrobiales</taxon>
        <taxon>Phyllobacteriaceae</taxon>
        <taxon>Aminobacter</taxon>
    </lineage>
</organism>
<proteinExistence type="predicted"/>
<protein>
    <submittedName>
        <fullName evidence="1">Uncharacterized protein</fullName>
    </submittedName>
</protein>
<comment type="caution">
    <text evidence="1">The sequence shown here is derived from an EMBL/GenBank/DDBJ whole genome shotgun (WGS) entry which is preliminary data.</text>
</comment>
<evidence type="ECO:0000313" key="1">
    <source>
        <dbReference type="EMBL" id="MBB6353712.1"/>
    </source>
</evidence>
<name>A0A7X0KK60_9HYPH</name>